<dbReference type="Proteomes" id="UP000318571">
    <property type="component" value="Chromosome 3"/>
</dbReference>
<keyword evidence="4" id="KW-1185">Reference proteome</keyword>
<protein>
    <recommendedName>
        <fullName evidence="2">Phospholipid scramblase</fullName>
    </recommendedName>
</protein>
<dbReference type="Pfam" id="PF03803">
    <property type="entry name" value="Scramblase"/>
    <property type="match status" value="1"/>
</dbReference>
<dbReference type="InterPro" id="IPR005552">
    <property type="entry name" value="Scramblase"/>
</dbReference>
<name>A0A553P704_TIGCA</name>
<evidence type="ECO:0000256" key="1">
    <source>
        <dbReference type="ARBA" id="ARBA00005350"/>
    </source>
</evidence>
<evidence type="ECO:0000256" key="2">
    <source>
        <dbReference type="RuleBase" id="RU363116"/>
    </source>
</evidence>
<keyword evidence="2" id="KW-0564">Palmitate</keyword>
<evidence type="ECO:0000313" key="4">
    <source>
        <dbReference type="Proteomes" id="UP000318571"/>
    </source>
</evidence>
<dbReference type="AlphaFoldDB" id="A0A553P704"/>
<proteinExistence type="inferred from homology"/>
<keyword evidence="2" id="KW-0449">Lipoprotein</keyword>
<dbReference type="GO" id="GO:0017128">
    <property type="term" value="F:phospholipid scramblase activity"/>
    <property type="evidence" value="ECO:0007669"/>
    <property type="project" value="InterPro"/>
</dbReference>
<dbReference type="PANTHER" id="PTHR23248">
    <property type="entry name" value="PHOSPHOLIPID SCRAMBLASE-RELATED"/>
    <property type="match status" value="1"/>
</dbReference>
<dbReference type="GO" id="GO:0005886">
    <property type="term" value="C:plasma membrane"/>
    <property type="evidence" value="ECO:0007669"/>
    <property type="project" value="TreeGrafter"/>
</dbReference>
<comment type="similarity">
    <text evidence="1 2">Belongs to the phospholipid scramblase family.</text>
</comment>
<evidence type="ECO:0000313" key="3">
    <source>
        <dbReference type="EMBL" id="TRY73469.1"/>
    </source>
</evidence>
<sequence>MTFWGYLDGASQLTYGPPAKPTKITRNLAQVPSTVQVWRQLDRVFHRFAINWSPKTPKADDTPIKAKIGSPFIHSLPFEGVSTSFVQRVKSQLTMSQPPPYSSYDTQEYPAQQYPPQNTGHVYHQPPPPAPHPGYPHQGYPQQGQYPDQGHPMVIQTQPQMGMPGSPPGASDVLPGLQYLAQLNQVLVKQKVEIFEAFTGFETSNKYKVLNAMGQPVFSAQEDTD</sequence>
<gene>
    <name evidence="3" type="ORF">TCAL_01576</name>
</gene>
<keyword evidence="2" id="KW-0106">Calcium</keyword>
<comment type="cofactor">
    <cofactor evidence="2">
        <name>Ca(2+)</name>
        <dbReference type="ChEBI" id="CHEBI:29108"/>
    </cofactor>
</comment>
<dbReference type="EMBL" id="VCGU01000007">
    <property type="protein sequence ID" value="TRY73469.1"/>
    <property type="molecule type" value="Genomic_DNA"/>
</dbReference>
<organism evidence="3 4">
    <name type="scientific">Tigriopus californicus</name>
    <name type="common">Marine copepod</name>
    <dbReference type="NCBI Taxonomy" id="6832"/>
    <lineage>
        <taxon>Eukaryota</taxon>
        <taxon>Metazoa</taxon>
        <taxon>Ecdysozoa</taxon>
        <taxon>Arthropoda</taxon>
        <taxon>Crustacea</taxon>
        <taxon>Multicrustacea</taxon>
        <taxon>Hexanauplia</taxon>
        <taxon>Copepoda</taxon>
        <taxon>Harpacticoida</taxon>
        <taxon>Harpacticidae</taxon>
        <taxon>Tigriopus</taxon>
    </lineage>
</organism>
<comment type="function">
    <text evidence="2">May mediate accelerated ATP-independent bidirectional transbilayer migration of phospholipids upon binding calcium ions that results in a loss of phospholipid asymmetry in the plasma membrane.</text>
</comment>
<dbReference type="PANTHER" id="PTHR23248:SF9">
    <property type="entry name" value="PHOSPHOLIPID SCRAMBLASE"/>
    <property type="match status" value="1"/>
</dbReference>
<reference evidence="3 4" key="1">
    <citation type="journal article" date="2018" name="Nat. Ecol. Evol.">
        <title>Genomic signatures of mitonuclear coevolution across populations of Tigriopus californicus.</title>
        <authorList>
            <person name="Barreto F.S."/>
            <person name="Watson E.T."/>
            <person name="Lima T.G."/>
            <person name="Willett C.S."/>
            <person name="Edmands S."/>
            <person name="Li W."/>
            <person name="Burton R.S."/>
        </authorList>
    </citation>
    <scope>NUCLEOTIDE SEQUENCE [LARGE SCALE GENOMIC DNA]</scope>
    <source>
        <strain evidence="3 4">San Diego</strain>
    </source>
</reference>
<accession>A0A553P704</accession>
<comment type="caution">
    <text evidence="3">The sequence shown here is derived from an EMBL/GenBank/DDBJ whole genome shotgun (WGS) entry which is preliminary data.</text>
</comment>